<dbReference type="Gene3D" id="3.40.50.450">
    <property type="match status" value="1"/>
</dbReference>
<dbReference type="Gene3D" id="1.10.10.10">
    <property type="entry name" value="Winged helix-like DNA-binding domain superfamily/Winged helix DNA-binding domain"/>
    <property type="match status" value="1"/>
</dbReference>
<evidence type="ECO:0000259" key="3">
    <source>
        <dbReference type="Pfam" id="PF02481"/>
    </source>
</evidence>
<dbReference type="SUPFAM" id="SSF102405">
    <property type="entry name" value="MCP/YpsA-like"/>
    <property type="match status" value="1"/>
</dbReference>
<organism evidence="5 6">
    <name type="scientific">Oceaniferula marina</name>
    <dbReference type="NCBI Taxonomy" id="2748318"/>
    <lineage>
        <taxon>Bacteria</taxon>
        <taxon>Pseudomonadati</taxon>
        <taxon>Verrucomicrobiota</taxon>
        <taxon>Verrucomicrobiia</taxon>
        <taxon>Verrucomicrobiales</taxon>
        <taxon>Verrucomicrobiaceae</taxon>
        <taxon>Oceaniferula</taxon>
    </lineage>
</organism>
<evidence type="ECO:0000313" key="6">
    <source>
        <dbReference type="Proteomes" id="UP000557872"/>
    </source>
</evidence>
<dbReference type="AlphaFoldDB" id="A0A851GDH8"/>
<gene>
    <name evidence="5" type="primary">dprA</name>
    <name evidence="5" type="ORF">HW115_06380</name>
</gene>
<evidence type="ECO:0000256" key="2">
    <source>
        <dbReference type="SAM" id="MobiDB-lite"/>
    </source>
</evidence>
<dbReference type="GO" id="GO:0009294">
    <property type="term" value="P:DNA-mediated transformation"/>
    <property type="evidence" value="ECO:0007669"/>
    <property type="project" value="InterPro"/>
</dbReference>
<dbReference type="PANTHER" id="PTHR43022:SF1">
    <property type="entry name" value="PROTEIN SMF"/>
    <property type="match status" value="1"/>
</dbReference>
<dbReference type="EMBL" id="JACBAZ010000002">
    <property type="protein sequence ID" value="NWK55229.1"/>
    <property type="molecule type" value="Genomic_DNA"/>
</dbReference>
<keyword evidence="6" id="KW-1185">Reference proteome</keyword>
<dbReference type="SUPFAM" id="SSF47781">
    <property type="entry name" value="RuvA domain 2-like"/>
    <property type="match status" value="1"/>
</dbReference>
<dbReference type="NCBIfam" id="TIGR00732">
    <property type="entry name" value="dprA"/>
    <property type="match status" value="1"/>
</dbReference>
<dbReference type="InterPro" id="IPR010994">
    <property type="entry name" value="RuvA_2-like"/>
</dbReference>
<protein>
    <submittedName>
        <fullName evidence="5">DNA-protecting protein DprA</fullName>
    </submittedName>
</protein>
<dbReference type="Pfam" id="PF17782">
    <property type="entry name" value="WHD_DprA"/>
    <property type="match status" value="1"/>
</dbReference>
<evidence type="ECO:0000259" key="4">
    <source>
        <dbReference type="Pfam" id="PF17782"/>
    </source>
</evidence>
<comment type="similarity">
    <text evidence="1">Belongs to the DprA/Smf family.</text>
</comment>
<dbReference type="Pfam" id="PF02481">
    <property type="entry name" value="DNA_processg_A"/>
    <property type="match status" value="1"/>
</dbReference>
<dbReference type="Proteomes" id="UP000557872">
    <property type="component" value="Unassembled WGS sequence"/>
</dbReference>
<comment type="caution">
    <text evidence="5">The sequence shown here is derived from an EMBL/GenBank/DDBJ whole genome shotgun (WGS) entry which is preliminary data.</text>
</comment>
<evidence type="ECO:0000256" key="1">
    <source>
        <dbReference type="ARBA" id="ARBA00006525"/>
    </source>
</evidence>
<name>A0A851GDH8_9BACT</name>
<feature type="region of interest" description="Disordered" evidence="2">
    <location>
        <begin position="300"/>
        <end position="322"/>
    </location>
</feature>
<proteinExistence type="inferred from homology"/>
<feature type="domain" description="DprA winged helix" evidence="4">
    <location>
        <begin position="322"/>
        <end position="374"/>
    </location>
</feature>
<evidence type="ECO:0000313" key="5">
    <source>
        <dbReference type="EMBL" id="NWK55229.1"/>
    </source>
</evidence>
<sequence>MTDRESYVALNMLPKIGPVRVRRLIESLGGPEQVLSATHSRLQVVDGIGPEIAKIIHDWESRIDLAEEIREANQRGIEVVTLADETYPAALRHLYDPPLVLYVWGDLQERDRHALGIVGSRKCSHYGTQCSRQFAFQLAASGMTVVSGLARGIDTHAHEGAIAAKGRTIAVIGSGLGQVYPPENMGLAEKIASGFGAVVSEFPLHTAPSKKTFPMRNRIVAGWSQAMVVVECPAWSGALITANLAGEMGKPVYAVPGQIDRPSSAGCNRLIRDGAILVTGGQDILDDFQMLPVADSIQVGCGSTSEKPDRSGEATSRGADLPMSDDEQAILQVLDQDPMLMDQLLEETGLALPTLNATLLKLEMTGRLRQFPGGRIGRK</sequence>
<dbReference type="InterPro" id="IPR003488">
    <property type="entry name" value="DprA"/>
</dbReference>
<accession>A0A851GDH8</accession>
<dbReference type="InterPro" id="IPR057666">
    <property type="entry name" value="DrpA_SLOG"/>
</dbReference>
<reference evidence="5 6" key="1">
    <citation type="submission" date="2020-07" db="EMBL/GenBank/DDBJ databases">
        <title>Roseicoccus Jingziensis gen. nov., sp. nov., isolated from coastal seawater.</title>
        <authorList>
            <person name="Feng X."/>
        </authorList>
    </citation>
    <scope>NUCLEOTIDE SEQUENCE [LARGE SCALE GENOMIC DNA]</scope>
    <source>
        <strain evidence="5 6">N1E253</strain>
    </source>
</reference>
<feature type="domain" description="Smf/DprA SLOG" evidence="3">
    <location>
        <begin position="79"/>
        <end position="288"/>
    </location>
</feature>
<dbReference type="PANTHER" id="PTHR43022">
    <property type="entry name" value="PROTEIN SMF"/>
    <property type="match status" value="1"/>
</dbReference>
<dbReference type="InterPro" id="IPR041614">
    <property type="entry name" value="DprA_WH"/>
</dbReference>
<dbReference type="InterPro" id="IPR036388">
    <property type="entry name" value="WH-like_DNA-bd_sf"/>
</dbReference>